<dbReference type="FunFam" id="1.10.220.10:FF:000005">
    <property type="entry name" value="Annexin"/>
    <property type="match status" value="3"/>
</dbReference>
<dbReference type="InterPro" id="IPR018252">
    <property type="entry name" value="Annexin_repeat_CS"/>
</dbReference>
<dbReference type="Proteomes" id="UP001152795">
    <property type="component" value="Unassembled WGS sequence"/>
</dbReference>
<evidence type="ECO:0000313" key="7">
    <source>
        <dbReference type="EMBL" id="CAB3998718.1"/>
    </source>
</evidence>
<dbReference type="GO" id="GO:0005544">
    <property type="term" value="F:calcium-dependent phospholipid binding"/>
    <property type="evidence" value="ECO:0007669"/>
    <property type="project" value="UniProtKB-KW"/>
</dbReference>
<sequence>MVEIKEVYSKMYQRSLADDMHKYCTEDDLRNILLSLIKEWNLDEEPKPQLTLLPEIVYHPTVVTSPNFVAENDANTVKEELGKSKNAVVDLLTTRTKEQRQEIGEAYKKKENEELLDTLIREFGDESKDMFTVLIQTGKSDAEMIHEAMEGIGTREHILIDILCRHNVQEIEKIKTEYKNTYNKEMEEAVGKETSGDLNELLLRLIKCERVESDSVDMKQVENDANELHKAGEGKAGTDESQFIEIFSTRSFGHLKLIFEQYQKISGKTIEESIQNEFSGDVEGAFMALVSYSNDPLSYHVTRLGETIKEDQPVFCKMVVERSEVDMVEIKELYQKTNLRSLADDIREQYTDDVKNILLALIKEWTAEEREEEKTIPLPAAVVYHPTVIAVQDFAVENDVNAIKNNLGTDKDAIIGLLTTRSKVQRHGISEAYQKQESKALQEQLVIELGPTSQNILTLLVQSPKSDAERLHEAMEGFGTKEEILIDILCRRTKEEVAIIKTNYKNAHGKELQEMIEKETGGDFQTLLVELIKCEREEKDVIYPKEVRQDASDLHQAGEKTSGTDESQFINIFTSRGLPHLKMMFEHYKTIAGKTIEESIEKEFSGEIQTALLTMVSYINDPLTSHVTKLNKTIKDDVDTFSRIIIDRSEVDMVEIKEQYVQAHKKTLADDIKEHFKEEDVRNILLALIKEWVPEKQPTIPADSPVVYHATVVSPDKFVEEDDVNDLKKHLGSSKNSIITLLTSRTKEQRKKISEAYQSKENSKLEEKLDTEFDKETEDLVSVLMQPSQTDAEKLHGAMEGFGTKEDVLINVLCRRTQQEITVIKEQYKKQYEKDLDTMIEKETGGDLEKLFIEILKCERDEKDVTYPNQVERDAIDLFEAGEKKSGTDESKFVHIFSKRSFPHLKMMFEQYKKTSGKTIEESVKSEFTGDTEAAFMTLVSYVQNPLTSHVSKLNSTIKDDSKMFYQLIVERSEIDMVEIKNLYKTTHEVTLADDIRKHYTGDTKNILLALIKEWDPEKEVNDSTIYFTSTH</sequence>
<dbReference type="GO" id="GO:0001786">
    <property type="term" value="F:phosphatidylserine binding"/>
    <property type="evidence" value="ECO:0007669"/>
    <property type="project" value="TreeGrafter"/>
</dbReference>
<dbReference type="OrthoDB" id="37886at2759"/>
<evidence type="ECO:0000256" key="1">
    <source>
        <dbReference type="ARBA" id="ARBA00007831"/>
    </source>
</evidence>
<dbReference type="GO" id="GO:0005886">
    <property type="term" value="C:plasma membrane"/>
    <property type="evidence" value="ECO:0007669"/>
    <property type="project" value="TreeGrafter"/>
</dbReference>
<keyword evidence="5 6" id="KW-0111">Calcium/phospholipid-binding</keyword>
<dbReference type="GO" id="GO:0005509">
    <property type="term" value="F:calcium ion binding"/>
    <property type="evidence" value="ECO:0007669"/>
    <property type="project" value="InterPro"/>
</dbReference>
<dbReference type="Gene3D" id="1.10.220.10">
    <property type="entry name" value="Annexin"/>
    <property type="match status" value="12"/>
</dbReference>
<evidence type="ECO:0000256" key="6">
    <source>
        <dbReference type="RuleBase" id="RU003540"/>
    </source>
</evidence>
<evidence type="ECO:0000256" key="2">
    <source>
        <dbReference type="ARBA" id="ARBA00022737"/>
    </source>
</evidence>
<dbReference type="SUPFAM" id="SSF47874">
    <property type="entry name" value="Annexin"/>
    <property type="match status" value="3"/>
</dbReference>
<dbReference type="PROSITE" id="PS51897">
    <property type="entry name" value="ANNEXIN_2"/>
    <property type="match status" value="7"/>
</dbReference>
<keyword evidence="3 6" id="KW-0106">Calcium</keyword>
<keyword evidence="4 6" id="KW-0041">Annexin</keyword>
<keyword evidence="8" id="KW-1185">Reference proteome</keyword>
<dbReference type="AlphaFoldDB" id="A0A7D9E0H9"/>
<evidence type="ECO:0000256" key="4">
    <source>
        <dbReference type="ARBA" id="ARBA00023216"/>
    </source>
</evidence>
<accession>A0A7D9E0H9</accession>
<dbReference type="PANTHER" id="PTHR10502:SF102">
    <property type="entry name" value="ANNEXIN B11"/>
    <property type="match status" value="1"/>
</dbReference>
<keyword evidence="2 6" id="KW-0677">Repeat</keyword>
<dbReference type="Pfam" id="PF00191">
    <property type="entry name" value="Annexin"/>
    <property type="match status" value="12"/>
</dbReference>
<gene>
    <name evidence="7" type="ORF">PACLA_8A069464</name>
</gene>
<dbReference type="PRINTS" id="PR00196">
    <property type="entry name" value="ANNEXIN"/>
</dbReference>
<comment type="domain">
    <text evidence="6">A pair of annexin repeats may form one binding site for calcium and phospholipid.</text>
</comment>
<evidence type="ECO:0000313" key="8">
    <source>
        <dbReference type="Proteomes" id="UP001152795"/>
    </source>
</evidence>
<reference evidence="7" key="1">
    <citation type="submission" date="2020-04" db="EMBL/GenBank/DDBJ databases">
        <authorList>
            <person name="Alioto T."/>
            <person name="Alioto T."/>
            <person name="Gomez Garrido J."/>
        </authorList>
    </citation>
    <scope>NUCLEOTIDE SEQUENCE</scope>
    <source>
        <strain evidence="7">A484AB</strain>
    </source>
</reference>
<comment type="caution">
    <text evidence="7">The sequence shown here is derived from an EMBL/GenBank/DDBJ whole genome shotgun (WGS) entry which is preliminary data.</text>
</comment>
<dbReference type="InterPro" id="IPR001464">
    <property type="entry name" value="Annexin"/>
</dbReference>
<dbReference type="GO" id="GO:0005634">
    <property type="term" value="C:nucleus"/>
    <property type="evidence" value="ECO:0007669"/>
    <property type="project" value="TreeGrafter"/>
</dbReference>
<organism evidence="7 8">
    <name type="scientific">Paramuricea clavata</name>
    <name type="common">Red gorgonian</name>
    <name type="synonym">Violescent sea-whip</name>
    <dbReference type="NCBI Taxonomy" id="317549"/>
    <lineage>
        <taxon>Eukaryota</taxon>
        <taxon>Metazoa</taxon>
        <taxon>Cnidaria</taxon>
        <taxon>Anthozoa</taxon>
        <taxon>Octocorallia</taxon>
        <taxon>Malacalcyonacea</taxon>
        <taxon>Plexauridae</taxon>
        <taxon>Paramuricea</taxon>
    </lineage>
</organism>
<evidence type="ECO:0000256" key="3">
    <source>
        <dbReference type="ARBA" id="ARBA00022837"/>
    </source>
</evidence>
<dbReference type="InterPro" id="IPR018502">
    <property type="entry name" value="Annexin_repeat"/>
</dbReference>
<dbReference type="GO" id="GO:0005737">
    <property type="term" value="C:cytoplasm"/>
    <property type="evidence" value="ECO:0007669"/>
    <property type="project" value="TreeGrafter"/>
</dbReference>
<dbReference type="PANTHER" id="PTHR10502">
    <property type="entry name" value="ANNEXIN"/>
    <property type="match status" value="1"/>
</dbReference>
<proteinExistence type="inferred from homology"/>
<dbReference type="SMART" id="SM00335">
    <property type="entry name" value="ANX"/>
    <property type="match status" value="12"/>
</dbReference>
<dbReference type="PROSITE" id="PS00223">
    <property type="entry name" value="ANNEXIN_1"/>
    <property type="match status" value="5"/>
</dbReference>
<dbReference type="FunFam" id="1.10.220.10:FF:000002">
    <property type="entry name" value="Annexin"/>
    <property type="match status" value="3"/>
</dbReference>
<name>A0A7D9E0H9_PARCT</name>
<evidence type="ECO:0000256" key="5">
    <source>
        <dbReference type="ARBA" id="ARBA00023302"/>
    </source>
</evidence>
<dbReference type="GO" id="GO:0012506">
    <property type="term" value="C:vesicle membrane"/>
    <property type="evidence" value="ECO:0007669"/>
    <property type="project" value="TreeGrafter"/>
</dbReference>
<protein>
    <recommendedName>
        <fullName evidence="6">Annexin</fullName>
    </recommendedName>
</protein>
<comment type="similarity">
    <text evidence="1 6">Belongs to the annexin family.</text>
</comment>
<dbReference type="EMBL" id="CACRXK020003419">
    <property type="protein sequence ID" value="CAB3998718.1"/>
    <property type="molecule type" value="Genomic_DNA"/>
</dbReference>
<dbReference type="InterPro" id="IPR037104">
    <property type="entry name" value="Annexin_sf"/>
</dbReference>